<sequence>MGRHRPGVQHLPGRRVLDHGTVAAGEDQAVGGQAEPGDLEAEPRDRAPGRDHHGGADRADPVDRLACAVEDVMVGREQGPVDVECHQPWNPQGHFLHQLIPRLRRMSSISSNSSPEPSALAVDGFVPVAAVGVLVVAGRAAGVAAPVPAPGRVPAGG</sequence>
<reference evidence="2" key="1">
    <citation type="submission" date="2019-08" db="EMBL/GenBank/DDBJ databases">
        <authorList>
            <person name="Kucharzyk K."/>
            <person name="Murdoch R.W."/>
            <person name="Higgins S."/>
            <person name="Loffler F."/>
        </authorList>
    </citation>
    <scope>NUCLEOTIDE SEQUENCE</scope>
</reference>
<protein>
    <submittedName>
        <fullName evidence="2">Uncharacterized protein</fullName>
    </submittedName>
</protein>
<feature type="compositionally biased region" description="Basic and acidic residues" evidence="1">
    <location>
        <begin position="41"/>
        <end position="63"/>
    </location>
</feature>
<proteinExistence type="predicted"/>
<name>A0A645DA19_9ZZZZ</name>
<comment type="caution">
    <text evidence="2">The sequence shown here is derived from an EMBL/GenBank/DDBJ whole genome shotgun (WGS) entry which is preliminary data.</text>
</comment>
<dbReference type="AlphaFoldDB" id="A0A645DA19"/>
<organism evidence="2">
    <name type="scientific">bioreactor metagenome</name>
    <dbReference type="NCBI Taxonomy" id="1076179"/>
    <lineage>
        <taxon>unclassified sequences</taxon>
        <taxon>metagenomes</taxon>
        <taxon>ecological metagenomes</taxon>
    </lineage>
</organism>
<evidence type="ECO:0000313" key="2">
    <source>
        <dbReference type="EMBL" id="MPM85898.1"/>
    </source>
</evidence>
<evidence type="ECO:0000256" key="1">
    <source>
        <dbReference type="SAM" id="MobiDB-lite"/>
    </source>
</evidence>
<gene>
    <name evidence="2" type="ORF">SDC9_132981</name>
</gene>
<accession>A0A645DA19</accession>
<feature type="region of interest" description="Disordered" evidence="1">
    <location>
        <begin position="1"/>
        <end position="63"/>
    </location>
</feature>
<dbReference type="EMBL" id="VSSQ01034078">
    <property type="protein sequence ID" value="MPM85898.1"/>
    <property type="molecule type" value="Genomic_DNA"/>
</dbReference>